<evidence type="ECO:0000256" key="1">
    <source>
        <dbReference type="SAM" id="SignalP"/>
    </source>
</evidence>
<comment type="caution">
    <text evidence="2">The sequence shown here is derived from an EMBL/GenBank/DDBJ whole genome shotgun (WGS) entry which is preliminary data.</text>
</comment>
<feature type="signal peptide" evidence="1">
    <location>
        <begin position="1"/>
        <end position="20"/>
    </location>
</feature>
<feature type="chain" id="PRO_5045676230" description="DUF4369 domain-containing protein" evidence="1">
    <location>
        <begin position="21"/>
        <end position="69"/>
    </location>
</feature>
<evidence type="ECO:0008006" key="4">
    <source>
        <dbReference type="Google" id="ProtNLM"/>
    </source>
</evidence>
<sequence length="69" mass="7906">MKLQTLWLFVMLISASWATAQDCTYILEGTVKDYHDNSSLELATIYIENLQKTVSTDEIAIYISTHCFL</sequence>
<evidence type="ECO:0000313" key="2">
    <source>
        <dbReference type="EMBL" id="MBF4986358.1"/>
    </source>
</evidence>
<dbReference type="Proteomes" id="UP001194729">
    <property type="component" value="Unassembled WGS sequence"/>
</dbReference>
<gene>
    <name evidence="2" type="ORF">FNJ87_19290</name>
</gene>
<organism evidence="2 3">
    <name type="scientific">Nonlabens mediterrranea</name>
    <dbReference type="NCBI Taxonomy" id="1419947"/>
    <lineage>
        <taxon>Bacteria</taxon>
        <taxon>Pseudomonadati</taxon>
        <taxon>Bacteroidota</taxon>
        <taxon>Flavobacteriia</taxon>
        <taxon>Flavobacteriales</taxon>
        <taxon>Flavobacteriaceae</taxon>
        <taxon>Nonlabens</taxon>
    </lineage>
</organism>
<protein>
    <recommendedName>
        <fullName evidence="4">DUF4369 domain-containing protein</fullName>
    </recommendedName>
</protein>
<dbReference type="EMBL" id="JADKYU010001126">
    <property type="protein sequence ID" value="MBF4986358.1"/>
    <property type="molecule type" value="Genomic_DNA"/>
</dbReference>
<accession>A0ABS0AAD0</accession>
<keyword evidence="1" id="KW-0732">Signal</keyword>
<keyword evidence="3" id="KW-1185">Reference proteome</keyword>
<proteinExistence type="predicted"/>
<name>A0ABS0AAD0_9FLAO</name>
<evidence type="ECO:0000313" key="3">
    <source>
        <dbReference type="Proteomes" id="UP001194729"/>
    </source>
</evidence>
<reference evidence="2 3" key="1">
    <citation type="submission" date="2020-11" db="EMBL/GenBank/DDBJ databases">
        <title>P. mediterranea TC4 genome.</title>
        <authorList>
            <person name="Molmeret M."/>
        </authorList>
    </citation>
    <scope>NUCLEOTIDE SEQUENCE [LARGE SCALE GENOMIC DNA]</scope>
    <source>
        <strain evidence="2 3">TC4</strain>
    </source>
</reference>